<gene>
    <name evidence="1" type="ORF">II3_01448</name>
</gene>
<evidence type="ECO:0000313" key="1">
    <source>
        <dbReference type="EMBL" id="EJR02388.1"/>
    </source>
</evidence>
<dbReference type="EMBL" id="AHEN01000010">
    <property type="protein sequence ID" value="EJR02388.1"/>
    <property type="molecule type" value="Genomic_DNA"/>
</dbReference>
<evidence type="ECO:0000313" key="2">
    <source>
        <dbReference type="Proteomes" id="UP000006997"/>
    </source>
</evidence>
<accession>J8FG03</accession>
<dbReference type="HOGENOM" id="CLU_3149120_0_0_9"/>
<organism evidence="1 2">
    <name type="scientific">Bacillus cereus MC67</name>
    <dbReference type="NCBI Taxonomy" id="1053219"/>
    <lineage>
        <taxon>Bacteria</taxon>
        <taxon>Bacillati</taxon>
        <taxon>Bacillota</taxon>
        <taxon>Bacilli</taxon>
        <taxon>Bacillales</taxon>
        <taxon>Bacillaceae</taxon>
        <taxon>Bacillus</taxon>
        <taxon>Bacillus cereus group</taxon>
    </lineage>
</organism>
<proteinExistence type="predicted"/>
<reference evidence="1 2" key="1">
    <citation type="submission" date="2012-04" db="EMBL/GenBank/DDBJ databases">
        <title>The Genome Sequence of Bacillus cereus MC67.</title>
        <authorList>
            <consortium name="The Broad Institute Genome Sequencing Platform"/>
            <consortium name="The Broad Institute Genome Sequencing Center for Infectious Disease"/>
            <person name="Feldgarden M."/>
            <person name="Van der Auwera G.A."/>
            <person name="Mahillon J."/>
            <person name="Duprez V."/>
            <person name="Timmery S."/>
            <person name="Mattelet C."/>
            <person name="Dierick K."/>
            <person name="Sun M."/>
            <person name="Yu Z."/>
            <person name="Zhu L."/>
            <person name="Hu X."/>
            <person name="Shank E.B."/>
            <person name="Swiecicka I."/>
            <person name="Hansen B.M."/>
            <person name="Andrup L."/>
            <person name="Young S.K."/>
            <person name="Zeng Q."/>
            <person name="Gargeya S."/>
            <person name="Fitzgerald M."/>
            <person name="Haas B."/>
            <person name="Abouelleil A."/>
            <person name="Alvarado L."/>
            <person name="Arachchi H.M."/>
            <person name="Berlin A."/>
            <person name="Chapman S.B."/>
            <person name="Goldberg J."/>
            <person name="Griggs A."/>
            <person name="Gujja S."/>
            <person name="Hansen M."/>
            <person name="Howarth C."/>
            <person name="Imamovic A."/>
            <person name="Larimer J."/>
            <person name="McCowen C."/>
            <person name="Montmayeur A."/>
            <person name="Murphy C."/>
            <person name="Neiman D."/>
            <person name="Pearson M."/>
            <person name="Priest M."/>
            <person name="Roberts A."/>
            <person name="Saif S."/>
            <person name="Shea T."/>
            <person name="Sisk P."/>
            <person name="Sykes S."/>
            <person name="Wortman J."/>
            <person name="Nusbaum C."/>
            <person name="Birren B."/>
        </authorList>
    </citation>
    <scope>NUCLEOTIDE SEQUENCE [LARGE SCALE GENOMIC DNA]</scope>
    <source>
        <strain evidence="1 2">MC67</strain>
    </source>
</reference>
<dbReference type="PATRIC" id="fig|1053219.3.peg.1475"/>
<dbReference type="AlphaFoldDB" id="J8FG03"/>
<name>J8FG03_BACCE</name>
<comment type="caution">
    <text evidence="1">The sequence shown here is derived from an EMBL/GenBank/DDBJ whole genome shotgun (WGS) entry which is preliminary data.</text>
</comment>
<protein>
    <submittedName>
        <fullName evidence="1">Uncharacterized protein</fullName>
    </submittedName>
</protein>
<sequence length="48" mass="5207">MLSKLYDVNASSCIILAAATGELSEGLEKPPTTESFQLQGVVHIFFHL</sequence>
<dbReference type="Proteomes" id="UP000006997">
    <property type="component" value="Unassembled WGS sequence"/>
</dbReference>